<dbReference type="OrthoDB" id="9798693at2"/>
<name>A0A0D0K5E0_AGRTU</name>
<dbReference type="PIRSF" id="PIRSF031900">
    <property type="entry name" value="UCP031900"/>
    <property type="match status" value="1"/>
</dbReference>
<accession>A0A0D0K5E0</accession>
<dbReference type="AlphaFoldDB" id="A0A0D0K5E0"/>
<feature type="signal peptide" evidence="1">
    <location>
        <begin position="1"/>
        <end position="17"/>
    </location>
</feature>
<dbReference type="Proteomes" id="UP000035017">
    <property type="component" value="Unassembled WGS sequence"/>
</dbReference>
<evidence type="ECO:0000313" key="3">
    <source>
        <dbReference type="EMBL" id="KIQ03738.1"/>
    </source>
</evidence>
<evidence type="ECO:0000313" key="4">
    <source>
        <dbReference type="Proteomes" id="UP000035017"/>
    </source>
</evidence>
<evidence type="ECO:0000259" key="2">
    <source>
        <dbReference type="Pfam" id="PF13449"/>
    </source>
</evidence>
<dbReference type="EMBL" id="JXQV01000006">
    <property type="protein sequence ID" value="KIQ03738.1"/>
    <property type="molecule type" value="Genomic_DNA"/>
</dbReference>
<evidence type="ECO:0000256" key="1">
    <source>
        <dbReference type="SAM" id="SignalP"/>
    </source>
</evidence>
<dbReference type="Pfam" id="PF13449">
    <property type="entry name" value="Phytase-like"/>
    <property type="match status" value="1"/>
</dbReference>
<organism evidence="3 4">
    <name type="scientific">Agrobacterium tumefaciens</name>
    <dbReference type="NCBI Taxonomy" id="358"/>
    <lineage>
        <taxon>Bacteria</taxon>
        <taxon>Pseudomonadati</taxon>
        <taxon>Pseudomonadota</taxon>
        <taxon>Alphaproteobacteria</taxon>
        <taxon>Hyphomicrobiales</taxon>
        <taxon>Rhizobiaceae</taxon>
        <taxon>Rhizobium/Agrobacterium group</taxon>
        <taxon>Agrobacterium</taxon>
        <taxon>Agrobacterium tumefaciens complex</taxon>
    </lineage>
</organism>
<dbReference type="InterPro" id="IPR027372">
    <property type="entry name" value="Phytase-like_dom"/>
</dbReference>
<reference evidence="3 4" key="1">
    <citation type="submission" date="2014-12" db="EMBL/GenBank/DDBJ databases">
        <title>16Stimator: statistical estimation of ribosomal gene copy numbers from draft genome assemblies.</title>
        <authorList>
            <person name="Perisin M.A."/>
            <person name="Vetter M."/>
            <person name="Gilbert J.A."/>
            <person name="Bergelson J."/>
        </authorList>
    </citation>
    <scope>NUCLEOTIDE SEQUENCE [LARGE SCALE GENOMIC DNA]</scope>
    <source>
        <strain evidence="3 4">MEJ076</strain>
    </source>
</reference>
<feature type="chain" id="PRO_5002225890" evidence="1">
    <location>
        <begin position="18"/>
        <end position="326"/>
    </location>
</feature>
<feature type="domain" description="Phytase-like" evidence="2">
    <location>
        <begin position="59"/>
        <end position="311"/>
    </location>
</feature>
<dbReference type="InterPro" id="IPR014567">
    <property type="entry name" value="UCP031900"/>
</dbReference>
<keyword evidence="1" id="KW-0732">Signal</keyword>
<gene>
    <name evidence="3" type="ORF">RU07_06945</name>
</gene>
<proteinExistence type="predicted"/>
<sequence length="326" mass="34664">MVATIASAAALCPSAMAAATVDVSVTSRPIDVFKVGSTETRFGRLEFVGGLVMRSPEPLFGAISSIRFLPDGANFLAVLDTGHWMSGAIERGASGLLSGLSNVHIDPMLDRNGREAKRKVDMDAEGLALRAGKAFVSFEQQPRIDVYPYEGRATAKPIGRLPHLIPDGEFRSNAGMETLALSPTDGPLKGAMVTVAEASVDSRGHLLAAVLEGPRKGLFTVAKHSAFSVTDGAFLPNGDLLLLERMFDLALGVGMRIRLIEADSIKPGAVVDGEVLIQADLSNQIDNIEGIDVIKAADGSTRLILVSDNNHSFLQRNIMLEFKLAD</sequence>
<comment type="caution">
    <text evidence="3">The sequence shown here is derived from an EMBL/GenBank/DDBJ whole genome shotgun (WGS) entry which is preliminary data.</text>
</comment>
<protein>
    <submittedName>
        <fullName evidence="3">Signal peptide protein</fullName>
    </submittedName>
</protein>